<protein>
    <submittedName>
        <fullName evidence="2">Signal transduction histidine kinase</fullName>
    </submittedName>
</protein>
<keyword evidence="1" id="KW-0472">Membrane</keyword>
<gene>
    <name evidence="2" type="ORF">FHS90_001749</name>
</gene>
<dbReference type="AlphaFoldDB" id="A0A839GRK2"/>
<feature type="transmembrane region" description="Helical" evidence="1">
    <location>
        <begin position="44"/>
        <end position="65"/>
    </location>
</feature>
<evidence type="ECO:0000313" key="3">
    <source>
        <dbReference type="Proteomes" id="UP000563094"/>
    </source>
</evidence>
<evidence type="ECO:0000256" key="1">
    <source>
        <dbReference type="SAM" id="Phobius"/>
    </source>
</evidence>
<organism evidence="2 3">
    <name type="scientific">Rufibacter quisquiliarum</name>
    <dbReference type="NCBI Taxonomy" id="1549639"/>
    <lineage>
        <taxon>Bacteria</taxon>
        <taxon>Pseudomonadati</taxon>
        <taxon>Bacteroidota</taxon>
        <taxon>Cytophagia</taxon>
        <taxon>Cytophagales</taxon>
        <taxon>Hymenobacteraceae</taxon>
        <taxon>Rufibacter</taxon>
    </lineage>
</organism>
<sequence>MLVSITESYFVGFGVFYLLGYLVSYSRKDSDTIFSPNIEASMLLAVKWAGFLYLPILILEAFWNNEFSLVDDSYFAVINRMFGPYWFYFWLKPILFLVATSFLWSKKVRASRFTLLLIAFLLLFTHFLFDRISSLPLLNRDFLPSSWTIISKESFFERLLAFSCHLVIFAVSILIVSRLRREALFQKLKRHKG</sequence>
<comment type="caution">
    <text evidence="2">The sequence shown here is derived from an EMBL/GenBank/DDBJ whole genome shotgun (WGS) entry which is preliminary data.</text>
</comment>
<feature type="transmembrane region" description="Helical" evidence="1">
    <location>
        <begin position="85"/>
        <end position="104"/>
    </location>
</feature>
<feature type="transmembrane region" description="Helical" evidence="1">
    <location>
        <begin position="113"/>
        <end position="129"/>
    </location>
</feature>
<name>A0A839GRK2_9BACT</name>
<keyword evidence="2" id="KW-0808">Transferase</keyword>
<reference evidence="2 3" key="1">
    <citation type="submission" date="2020-08" db="EMBL/GenBank/DDBJ databases">
        <title>Genomic Encyclopedia of Type Strains, Phase IV (KMG-IV): sequencing the most valuable type-strain genomes for metagenomic binning, comparative biology and taxonomic classification.</title>
        <authorList>
            <person name="Goeker M."/>
        </authorList>
    </citation>
    <scope>NUCLEOTIDE SEQUENCE [LARGE SCALE GENOMIC DNA]</scope>
    <source>
        <strain evidence="2 3">DSM 29854</strain>
    </source>
</reference>
<dbReference type="EMBL" id="JACJIQ010000006">
    <property type="protein sequence ID" value="MBA9077038.1"/>
    <property type="molecule type" value="Genomic_DNA"/>
</dbReference>
<keyword evidence="3" id="KW-1185">Reference proteome</keyword>
<keyword evidence="1" id="KW-0812">Transmembrane</keyword>
<proteinExistence type="predicted"/>
<feature type="transmembrane region" description="Helical" evidence="1">
    <location>
        <begin position="6"/>
        <end position="23"/>
    </location>
</feature>
<dbReference type="Proteomes" id="UP000563094">
    <property type="component" value="Unassembled WGS sequence"/>
</dbReference>
<evidence type="ECO:0000313" key="2">
    <source>
        <dbReference type="EMBL" id="MBA9077038.1"/>
    </source>
</evidence>
<keyword evidence="1" id="KW-1133">Transmembrane helix</keyword>
<dbReference type="GO" id="GO:0016301">
    <property type="term" value="F:kinase activity"/>
    <property type="evidence" value="ECO:0007669"/>
    <property type="project" value="UniProtKB-KW"/>
</dbReference>
<feature type="transmembrane region" description="Helical" evidence="1">
    <location>
        <begin position="159"/>
        <end position="179"/>
    </location>
</feature>
<accession>A0A839GRK2</accession>
<keyword evidence="2" id="KW-0418">Kinase</keyword>
<dbReference type="RefSeq" id="WP_182512698.1">
    <property type="nucleotide sequence ID" value="NZ_JBHLTU010000026.1"/>
</dbReference>